<feature type="region of interest" description="Disordered" evidence="2">
    <location>
        <begin position="802"/>
        <end position="822"/>
    </location>
</feature>
<evidence type="ECO:0000256" key="1">
    <source>
        <dbReference type="SAM" id="Coils"/>
    </source>
</evidence>
<feature type="non-terminal residue" evidence="7">
    <location>
        <position position="1"/>
    </location>
</feature>
<dbReference type="InterPro" id="IPR027244">
    <property type="entry name" value="IML1"/>
</dbReference>
<dbReference type="Proteomes" id="UP000837857">
    <property type="component" value="Chromosome 7"/>
</dbReference>
<evidence type="ECO:0000313" key="8">
    <source>
        <dbReference type="Proteomes" id="UP000837857"/>
    </source>
</evidence>
<evidence type="ECO:0008006" key="9">
    <source>
        <dbReference type="Google" id="ProtNLM"/>
    </source>
</evidence>
<organism evidence="7 8">
    <name type="scientific">Iphiclides podalirius</name>
    <name type="common">scarce swallowtail</name>
    <dbReference type="NCBI Taxonomy" id="110791"/>
    <lineage>
        <taxon>Eukaryota</taxon>
        <taxon>Metazoa</taxon>
        <taxon>Ecdysozoa</taxon>
        <taxon>Arthropoda</taxon>
        <taxon>Hexapoda</taxon>
        <taxon>Insecta</taxon>
        <taxon>Pterygota</taxon>
        <taxon>Neoptera</taxon>
        <taxon>Endopterygota</taxon>
        <taxon>Lepidoptera</taxon>
        <taxon>Glossata</taxon>
        <taxon>Ditrysia</taxon>
        <taxon>Papilionoidea</taxon>
        <taxon>Papilionidae</taxon>
        <taxon>Papilioninae</taxon>
        <taxon>Iphiclides</taxon>
    </lineage>
</organism>
<dbReference type="Pfam" id="PF23338">
    <property type="entry name" value="PTHB1_hp"/>
    <property type="match status" value="1"/>
</dbReference>
<feature type="compositionally biased region" description="Basic and acidic residues" evidence="2">
    <location>
        <begin position="615"/>
        <end position="625"/>
    </location>
</feature>
<dbReference type="InterPro" id="IPR045838">
    <property type="entry name" value="DEPDC5_CTD"/>
</dbReference>
<feature type="domain" description="DEPDC5 C-terminal" evidence="4">
    <location>
        <begin position="1170"/>
        <end position="1494"/>
    </location>
</feature>
<dbReference type="PANTHER" id="PTHR13179:SF8">
    <property type="entry name" value="GATOR COMPLEX PROTEIN DEPDC5"/>
    <property type="match status" value="1"/>
</dbReference>
<evidence type="ECO:0000313" key="7">
    <source>
        <dbReference type="EMBL" id="CAH2074267.1"/>
    </source>
</evidence>
<accession>A0ABN8J8Z7</accession>
<evidence type="ECO:0000259" key="5">
    <source>
        <dbReference type="Pfam" id="PF23013"/>
    </source>
</evidence>
<dbReference type="Pfam" id="PF19418">
    <property type="entry name" value="DEPDC5_CTD"/>
    <property type="match status" value="1"/>
</dbReference>
<dbReference type="InterPro" id="IPR036390">
    <property type="entry name" value="WH_DNA-bd_sf"/>
</dbReference>
<keyword evidence="8" id="KW-1185">Reference proteome</keyword>
<proteinExistence type="predicted"/>
<name>A0ABN8J8Z7_9NEOP</name>
<sequence length="1930" mass="219754">MKSFKLIVHQSSFSLVDLIINLKDYPGLKEKDIVEIYHPENDYPRLLLQVNKVEPTGRAAKDTISVEQSIATTFQLRTFAYVYVNIVNVADVALDSVELTFKDQYLGRSEMWRLKNHLVSTCVYLNKKIEYCGGAIRCQVYEMWSQGDRVACGVITEDTKIVFRSSTSMVYLFIQMSSEMWDFDIHGDLYFEKAVNGFLAELFAKWKKNGSNHEVTIVLFSRTFYKAKSLEEFPQHMKECLQKDYRGRYYEDFYRVAVQNERYDDWSNVLLQLRRLFTDYQKIVLQYHERPNMEIPTAINSTAAQGNFLEVLNMSLNVFEKHYLDRCFDRTGQLSVVITPGVGVFEVDRELTNVTKQRIIDNGVGSDLVCVGEQPLHAVPLLKFHNKDSNLNSIDDYSMPHWINLSFYSTNKKVAYSNFIPRIKLPPRKSQEPLKKMYEDETKGKLLKEDEYMHNSIFDYDAYDAQIFQLPPAHSTCVQRVPRTKKTSVAGLEGISRKSPPASALYHRKMSDPDIHHSLGDMLTGGSKYGGIESNSDTTDSPISINRLSPRSSISINKPVIRTGRALINPFDPSHVKVKLTSNRRRWTHIFPKGPKGVLIQQHHYQARPAGEPTSRNDERRENSAVKENGSSVMNNNHSVYQVDGNIMSGRKRMISASSALGLLGTATSVLGSGSGGMSSGSSGLGTGTSGLSAVTSGMAHRREWTPALTTGVDWKSLTIPACLPITTDYFPDKRSLQNDYLVSDYNLLPDDVNADFAQNRAIYKKPLTTMEVFKELVSQRLAQGFQLIVGLNENEVIEAHCPSTPAPPPSKVAPQSGKPSNAPTKRYLLSIGRIFHKLTLVGSTITVTRYRPRHPYPPFNIHYRYRFHAPNHDTYEVSWVSFTTEKLENYSWNYMDHYICTRGDTDFALVEALKYWRFRTLLLPLTNPATKQILEDEFTHCDIYPTPTRQDLDQLTDGFLKMTEIYFNKVKRPIKQRMAQPAAGAVDPALTRRRHSTSIVTRNAQQGGVSSSPFRERVGSTRLPDRPRLRMENMAAAKTVLERTQSQTGETEDTCEDGVIEPKLKANSTLSEIIERMRHPTLGVGFLQQTVSLPSHAFVSIYAIHWLQANMESMTQEKATVIMEKMLQEKMICHASGDSTKRFVVGYYMYHILPQKKDKELTDYVKPLGDLQSFENEWMEVEVLGPRSPLLPQPAGAVDIAGAGGEPPGVPAFLCHNIDPRYMDHGGDSDMPLYKNTHLDIDINNKSDRIEWGHARYQATFRPDQAYEMCIQWAVASGNIVTDLIMGWARKAQNCRLQMVPIPADPLALPFTLKSDPLRGPIYVPLNEEPLLRGKNALFEGFPEETWPERLFLFQEAIAGRFGFIKCTVESTSHEGVGDQLYVHVTGNMFVLIPTAVKCTEHRARARPPNKPLNANRYPVHSEVAPSPHKGYISWHVSGKNKDDYDNSRRMGFLWSWNHMISKKWKWAQPATGDETFQMRILRDFKHFCANHEQSSKARDLICVQSLDATLSFFDQDTFLFMCIFNDILIPGPVSYVASSDFFVICKSTWTLEIYSYQQLREMSELSLRQKKINIPQWTYSAGEEISAVQVIRTSSNFSSIIALGERHLYCFQDNGLMKYIIRFDFVPICFHAYLIGWYYEPDLNPNVNLINEVLDPEKIQAELESVEESLKQIFADDKGTATNLTDVENTLTITTEVGTSVQNGFGGFTQDNDNLKEISCVETHSKERLKLKSLENELNILQRQFTTVQKRLLVQYGSLPPGNCDPLEFLMRDTYERVIKTVQEIIHNREVVCRAGNTLASVGRLIVHILRNTSVDTSKVLLIEEMLSFDLLHDDCQEWEETVTQVAPFVTNKLFKRSEKDKEKLAPVTEQEILSHINLKRFLRQLKSILESVLGKNDDDNDNDNDDVKNSEGEVKNIVRTEELVEVI</sequence>
<dbReference type="SUPFAM" id="SSF46785">
    <property type="entry name" value="Winged helix' DNA-binding domain"/>
    <property type="match status" value="1"/>
</dbReference>
<evidence type="ECO:0000259" key="3">
    <source>
        <dbReference type="Pfam" id="PF12257"/>
    </source>
</evidence>
<feature type="region of interest" description="Disordered" evidence="2">
    <location>
        <begin position="1002"/>
        <end position="1022"/>
    </location>
</feature>
<evidence type="ECO:0000256" key="2">
    <source>
        <dbReference type="SAM" id="MobiDB-lite"/>
    </source>
</evidence>
<dbReference type="EMBL" id="OW152819">
    <property type="protein sequence ID" value="CAH2074267.1"/>
    <property type="molecule type" value="Genomic_DNA"/>
</dbReference>
<evidence type="ECO:0000259" key="6">
    <source>
        <dbReference type="Pfam" id="PF23338"/>
    </source>
</evidence>
<dbReference type="PANTHER" id="PTHR13179">
    <property type="entry name" value="DEP DOMAIN CONTAINING PROTEIN 5"/>
    <property type="match status" value="1"/>
</dbReference>
<dbReference type="Pfam" id="PF12257">
    <property type="entry name" value="IML1"/>
    <property type="match status" value="1"/>
</dbReference>
<dbReference type="InterPro" id="IPR055363">
    <property type="entry name" value="PTHB1_hp_dom"/>
</dbReference>
<evidence type="ECO:0000259" key="4">
    <source>
        <dbReference type="Pfam" id="PF19418"/>
    </source>
</evidence>
<dbReference type="InterPro" id="IPR055213">
    <property type="entry name" value="IML1_double_psi_beta_barrel"/>
</dbReference>
<gene>
    <name evidence="7" type="ORF">IPOD504_LOCUS15997</name>
</gene>
<feature type="domain" description="PTHB1 hairpin" evidence="6">
    <location>
        <begin position="1721"/>
        <end position="1813"/>
    </location>
</feature>
<feature type="compositionally biased region" description="Polar residues" evidence="2">
    <location>
        <begin position="1002"/>
        <end position="1014"/>
    </location>
</feature>
<feature type="coiled-coil region" evidence="1">
    <location>
        <begin position="1726"/>
        <end position="1753"/>
    </location>
</feature>
<feature type="domain" description="Vacuolar membrane-associated protein Iml1 N-terminal" evidence="3">
    <location>
        <begin position="97"/>
        <end position="384"/>
    </location>
</feature>
<dbReference type="InterPro" id="IPR036388">
    <property type="entry name" value="WH-like_DNA-bd_sf"/>
</dbReference>
<dbReference type="Pfam" id="PF23013">
    <property type="entry name" value="IML1_N"/>
    <property type="match status" value="1"/>
</dbReference>
<protein>
    <recommendedName>
        <fullName evidence="9">DEP domain-containing protein 5</fullName>
    </recommendedName>
</protein>
<dbReference type="Gene3D" id="1.10.10.10">
    <property type="entry name" value="Winged helix-like DNA-binding domain superfamily/Winged helix DNA-binding domain"/>
    <property type="match status" value="1"/>
</dbReference>
<dbReference type="InterPro" id="IPR048255">
    <property type="entry name" value="IML1_N"/>
</dbReference>
<keyword evidence="1" id="KW-0175">Coiled coil</keyword>
<feature type="region of interest" description="Disordered" evidence="2">
    <location>
        <begin position="605"/>
        <end position="637"/>
    </location>
</feature>
<feature type="domain" description="IML1 N-terminal double psi beta-barrel" evidence="5">
    <location>
        <begin position="1"/>
        <end position="86"/>
    </location>
</feature>
<reference evidence="7" key="1">
    <citation type="submission" date="2022-03" db="EMBL/GenBank/DDBJ databases">
        <authorList>
            <person name="Martin H S."/>
        </authorList>
    </citation>
    <scope>NUCLEOTIDE SEQUENCE</scope>
</reference>